<evidence type="ECO:0000256" key="2">
    <source>
        <dbReference type="ARBA" id="ARBA00023027"/>
    </source>
</evidence>
<reference evidence="6 7" key="1">
    <citation type="submission" date="2024-09" db="EMBL/GenBank/DDBJ databases">
        <authorList>
            <person name="Sun Q."/>
            <person name="Mori K."/>
        </authorList>
    </citation>
    <scope>NUCLEOTIDE SEQUENCE [LARGE SCALE GENOMIC DNA]</scope>
    <source>
        <strain evidence="6 7">NCAIM B.02537</strain>
    </source>
</reference>
<gene>
    <name evidence="6" type="ORF">ACFFF7_14605</name>
</gene>
<evidence type="ECO:0000313" key="6">
    <source>
        <dbReference type="EMBL" id="MFC0590640.1"/>
    </source>
</evidence>
<name>A0ABV6PLE6_9SPHN</name>
<dbReference type="SUPFAM" id="SSF51735">
    <property type="entry name" value="NAD(P)-binding Rossmann-fold domains"/>
    <property type="match status" value="1"/>
</dbReference>
<feature type="domain" description="D-isomer specific 2-hydroxyacid dehydrogenase NAD-binding" evidence="5">
    <location>
        <begin position="104"/>
        <end position="273"/>
    </location>
</feature>
<dbReference type="PANTHER" id="PTHR43333:SF1">
    <property type="entry name" value="D-ISOMER SPECIFIC 2-HYDROXYACID DEHYDROGENASE NAD-BINDING DOMAIN-CONTAINING PROTEIN"/>
    <property type="match status" value="1"/>
</dbReference>
<keyword evidence="1 3" id="KW-0560">Oxidoreductase</keyword>
<dbReference type="InterPro" id="IPR029753">
    <property type="entry name" value="D-isomer_DH_CS"/>
</dbReference>
<dbReference type="Pfam" id="PF02826">
    <property type="entry name" value="2-Hacid_dh_C"/>
    <property type="match status" value="1"/>
</dbReference>
<dbReference type="SUPFAM" id="SSF52283">
    <property type="entry name" value="Formate/glycerate dehydrogenase catalytic domain-like"/>
    <property type="match status" value="1"/>
</dbReference>
<comment type="caution">
    <text evidence="6">The sequence shown here is derived from an EMBL/GenBank/DDBJ whole genome shotgun (WGS) entry which is preliminary data.</text>
</comment>
<dbReference type="Proteomes" id="UP001589943">
    <property type="component" value="Unassembled WGS sequence"/>
</dbReference>
<keyword evidence="7" id="KW-1185">Reference proteome</keyword>
<evidence type="ECO:0000259" key="5">
    <source>
        <dbReference type="Pfam" id="PF02826"/>
    </source>
</evidence>
<dbReference type="PANTHER" id="PTHR43333">
    <property type="entry name" value="2-HACID_DH_C DOMAIN-CONTAINING PROTEIN"/>
    <property type="match status" value="1"/>
</dbReference>
<feature type="domain" description="D-isomer specific 2-hydroxyacid dehydrogenase catalytic" evidence="4">
    <location>
        <begin position="53"/>
        <end position="273"/>
    </location>
</feature>
<sequence>MTVIVLNAVLKPLIAARLPAWADVRWYASKEEAFALAPEAEIGWFDMHSKEDMAQVFDLATQLKWLNSVYAGVESFPLDLLRQRGVTLTNGAGINAVPIAEYVVMLMLGHAKNYREVFRAQERHEWLKGMPGVRELHGSEALILGYGEIGQAVEQRLLPFGVTVTKVRRSPGAGVLGPDEWRAALGRFDWIIIAVPATAETEDMIGIAELAAMKPGAVLVNVARGSVIDQDALVAALNESRIGGALLDVTTPEPLPEDHPLWTLDNVQVSMHLSGRGPMDRMFARAAERFLVNLERWHGGEPVAPQVDLARGY</sequence>
<evidence type="ECO:0000259" key="4">
    <source>
        <dbReference type="Pfam" id="PF00389"/>
    </source>
</evidence>
<dbReference type="Gene3D" id="3.40.50.720">
    <property type="entry name" value="NAD(P)-binding Rossmann-like Domain"/>
    <property type="match status" value="2"/>
</dbReference>
<proteinExistence type="inferred from homology"/>
<evidence type="ECO:0000256" key="1">
    <source>
        <dbReference type="ARBA" id="ARBA00023002"/>
    </source>
</evidence>
<protein>
    <submittedName>
        <fullName evidence="6">D-2-hydroxyacid dehydrogenase</fullName>
    </submittedName>
</protein>
<evidence type="ECO:0000256" key="3">
    <source>
        <dbReference type="RuleBase" id="RU003719"/>
    </source>
</evidence>
<dbReference type="InterPro" id="IPR006140">
    <property type="entry name" value="D-isomer_DH_NAD-bd"/>
</dbReference>
<dbReference type="EMBL" id="JBHLTL010000011">
    <property type="protein sequence ID" value="MFC0590640.1"/>
    <property type="molecule type" value="Genomic_DNA"/>
</dbReference>
<keyword evidence="2" id="KW-0520">NAD</keyword>
<evidence type="ECO:0000313" key="7">
    <source>
        <dbReference type="Proteomes" id="UP001589943"/>
    </source>
</evidence>
<dbReference type="RefSeq" id="WP_379482090.1">
    <property type="nucleotide sequence ID" value="NZ_JBHLTL010000011.1"/>
</dbReference>
<dbReference type="InterPro" id="IPR036291">
    <property type="entry name" value="NAD(P)-bd_dom_sf"/>
</dbReference>
<dbReference type="PROSITE" id="PS00671">
    <property type="entry name" value="D_2_HYDROXYACID_DH_3"/>
    <property type="match status" value="1"/>
</dbReference>
<organism evidence="6 7">
    <name type="scientific">Novosphingobium aquiterrae</name>
    <dbReference type="NCBI Taxonomy" id="624388"/>
    <lineage>
        <taxon>Bacteria</taxon>
        <taxon>Pseudomonadati</taxon>
        <taxon>Pseudomonadota</taxon>
        <taxon>Alphaproteobacteria</taxon>
        <taxon>Sphingomonadales</taxon>
        <taxon>Sphingomonadaceae</taxon>
        <taxon>Novosphingobium</taxon>
    </lineage>
</organism>
<comment type="similarity">
    <text evidence="3">Belongs to the D-isomer specific 2-hydroxyacid dehydrogenase family.</text>
</comment>
<dbReference type="CDD" id="cd05300">
    <property type="entry name" value="2-Hacid_dh_1"/>
    <property type="match status" value="1"/>
</dbReference>
<dbReference type="Pfam" id="PF00389">
    <property type="entry name" value="2-Hacid_dh"/>
    <property type="match status" value="1"/>
</dbReference>
<dbReference type="InterPro" id="IPR006139">
    <property type="entry name" value="D-isomer_2_OHA_DH_cat_dom"/>
</dbReference>
<accession>A0ABV6PLE6</accession>